<dbReference type="GO" id="GO:0000381">
    <property type="term" value="P:regulation of alternative mRNA splicing, via spliceosome"/>
    <property type="evidence" value="ECO:0007669"/>
    <property type="project" value="TreeGrafter"/>
</dbReference>
<organism evidence="10">
    <name type="scientific">Timspurckia oligopyrenoides</name>
    <dbReference type="NCBI Taxonomy" id="708627"/>
    <lineage>
        <taxon>Eukaryota</taxon>
        <taxon>Rhodophyta</taxon>
        <taxon>Bangiophyceae</taxon>
        <taxon>Porphyridiales</taxon>
        <taxon>Porphyridiaceae</taxon>
        <taxon>Timspurckia</taxon>
    </lineage>
</organism>
<keyword evidence="5" id="KW-0508">mRNA splicing</keyword>
<dbReference type="GO" id="GO:0071013">
    <property type="term" value="C:catalytic step 2 spliceosome"/>
    <property type="evidence" value="ECO:0007669"/>
    <property type="project" value="TreeGrafter"/>
</dbReference>
<feature type="region of interest" description="Disordered" evidence="7">
    <location>
        <begin position="1"/>
        <end position="26"/>
    </location>
</feature>
<sequence>MQNEESATDMEQISSEFKTPSSVPIVNQDDEDGSIGIIIPPLELKSIIEKTAQFVIKNGPAFESKIQETNATNPKFAFLKNTHPYHKFYKSLLQVPLSSLNSSPSNLHANSESDKVEGNSKADSSIIHQQSAIISNPRLSALKQDQISADDSLDSQSSFTDFFSLHTSISHPPSVLELEVIKLCAQSVACAGDSLLKIIRAREERNALFGFLRESHVHHELFTSLRLAYEFILNESSSRKLLGRVRGLEKNRNLELMRILSRVESERIQAVNESTSDNTTDPKRNANDQIDWQDFVLVETLDFEGIADHELLLLPAPVASEDFVAELRRRRAIEEDAARTQMKRDVNLDMDVDGSDTEDQQQSMTSEAVGVGNRKKNGPVADISIPRHQIVPALASLHPLYSGGGGGAGKPMMVKLPSGHLVPMDQAGASVHMELLDPQYKEQKAKAAERQRAINLASDAEVAENLSRLTESRKDTTFRQITGAVTERRPPNAPNASNEALTMFISHGSSQAQSARALATAAAAAATVELAQKKREQLSIDDDFAEDDENHLRKKTKTIENEDTAATSNEIRFEPEEQWIAKYGDSVKVKVNVCEHQNSFNWELKGQTISLEVPLKVSVAALKSTLTKLTKLPVNKMKLQTESAGFLKDGNSLAFYNVEPNSSINLSVKERGGRRKDK</sequence>
<name>A0A7S1ER92_9RHOD</name>
<evidence type="ECO:0008006" key="11">
    <source>
        <dbReference type="Google" id="ProtNLM"/>
    </source>
</evidence>
<dbReference type="Pfam" id="PF01805">
    <property type="entry name" value="Surp"/>
    <property type="match status" value="2"/>
</dbReference>
<dbReference type="InterPro" id="IPR029071">
    <property type="entry name" value="Ubiquitin-like_domsf"/>
</dbReference>
<evidence type="ECO:0000256" key="5">
    <source>
        <dbReference type="ARBA" id="ARBA00023187"/>
    </source>
</evidence>
<evidence type="ECO:0000256" key="3">
    <source>
        <dbReference type="ARBA" id="ARBA00022728"/>
    </source>
</evidence>
<dbReference type="AlphaFoldDB" id="A0A7S1ER92"/>
<dbReference type="GO" id="GO:0045292">
    <property type="term" value="P:mRNA cis splicing, via spliceosome"/>
    <property type="evidence" value="ECO:0007669"/>
    <property type="project" value="InterPro"/>
</dbReference>
<gene>
    <name evidence="10" type="ORF">TOLI1172_LOCUS3519</name>
</gene>
<keyword evidence="2" id="KW-0507">mRNA processing</keyword>
<evidence type="ECO:0000256" key="2">
    <source>
        <dbReference type="ARBA" id="ARBA00022664"/>
    </source>
</evidence>
<reference evidence="10" key="1">
    <citation type="submission" date="2021-01" db="EMBL/GenBank/DDBJ databases">
        <authorList>
            <person name="Corre E."/>
            <person name="Pelletier E."/>
            <person name="Niang G."/>
            <person name="Scheremetjew M."/>
            <person name="Finn R."/>
            <person name="Kale V."/>
            <person name="Holt S."/>
            <person name="Cochrane G."/>
            <person name="Meng A."/>
            <person name="Brown T."/>
            <person name="Cohen L."/>
        </authorList>
    </citation>
    <scope>NUCLEOTIDE SEQUENCE</scope>
    <source>
        <strain evidence="10">CCMP3278</strain>
    </source>
</reference>
<evidence type="ECO:0000259" key="8">
    <source>
        <dbReference type="PROSITE" id="PS50053"/>
    </source>
</evidence>
<comment type="subcellular location">
    <subcellularLocation>
        <location evidence="1">Nucleus</location>
    </subcellularLocation>
</comment>
<proteinExistence type="predicted"/>
<dbReference type="Pfam" id="PF12230">
    <property type="entry name" value="PRP21_like_P"/>
    <property type="match status" value="1"/>
</dbReference>
<dbReference type="InterPro" id="IPR045146">
    <property type="entry name" value="SF3A1"/>
</dbReference>
<dbReference type="PANTHER" id="PTHR15316:SF1">
    <property type="entry name" value="SPLICING FACTOR 3A SUBUNIT 1"/>
    <property type="match status" value="1"/>
</dbReference>
<feature type="domain" description="SURP motif" evidence="9">
    <location>
        <begin position="180"/>
        <end position="222"/>
    </location>
</feature>
<dbReference type="Gene3D" id="3.10.20.90">
    <property type="entry name" value="Phosphatidylinositol 3-kinase Catalytic Subunit, Chain A, domain 1"/>
    <property type="match status" value="1"/>
</dbReference>
<feature type="domain" description="SURP motif" evidence="9">
    <location>
        <begin position="47"/>
        <end position="89"/>
    </location>
</feature>
<dbReference type="GO" id="GO:0071004">
    <property type="term" value="C:U2-type prespliceosome"/>
    <property type="evidence" value="ECO:0007669"/>
    <property type="project" value="TreeGrafter"/>
</dbReference>
<dbReference type="PROSITE" id="PS50128">
    <property type="entry name" value="SURP"/>
    <property type="match status" value="2"/>
</dbReference>
<dbReference type="InterPro" id="IPR000061">
    <property type="entry name" value="Surp"/>
</dbReference>
<dbReference type="GO" id="GO:0003723">
    <property type="term" value="F:RNA binding"/>
    <property type="evidence" value="ECO:0007669"/>
    <property type="project" value="InterPro"/>
</dbReference>
<evidence type="ECO:0000256" key="4">
    <source>
        <dbReference type="ARBA" id="ARBA00022737"/>
    </source>
</evidence>
<evidence type="ECO:0000313" key="10">
    <source>
        <dbReference type="EMBL" id="CAD8819130.1"/>
    </source>
</evidence>
<evidence type="ECO:0000256" key="7">
    <source>
        <dbReference type="SAM" id="MobiDB-lite"/>
    </source>
</evidence>
<evidence type="ECO:0000259" key="9">
    <source>
        <dbReference type="PROSITE" id="PS50128"/>
    </source>
</evidence>
<feature type="compositionally biased region" description="Polar residues" evidence="7">
    <location>
        <begin position="1"/>
        <end position="25"/>
    </location>
</feature>
<dbReference type="InterPro" id="IPR000626">
    <property type="entry name" value="Ubiquitin-like_dom"/>
</dbReference>
<keyword evidence="4" id="KW-0677">Repeat</keyword>
<dbReference type="SMART" id="SM00213">
    <property type="entry name" value="UBQ"/>
    <property type="match status" value="1"/>
</dbReference>
<dbReference type="CDD" id="cd01800">
    <property type="entry name" value="Ubl_SF3a120"/>
    <property type="match status" value="1"/>
</dbReference>
<keyword evidence="3" id="KW-0747">Spliceosome</keyword>
<evidence type="ECO:0000256" key="6">
    <source>
        <dbReference type="ARBA" id="ARBA00023242"/>
    </source>
</evidence>
<dbReference type="PROSITE" id="PS50053">
    <property type="entry name" value="UBIQUITIN_2"/>
    <property type="match status" value="1"/>
</dbReference>
<dbReference type="SUPFAM" id="SSF54236">
    <property type="entry name" value="Ubiquitin-like"/>
    <property type="match status" value="1"/>
</dbReference>
<dbReference type="PANTHER" id="PTHR15316">
    <property type="entry name" value="SPLICEOSOME ASSOCIATED PROTEIN 114/SWAP SPLICING FACTOR-RELATED"/>
    <property type="match status" value="1"/>
</dbReference>
<feature type="domain" description="Ubiquitin-like" evidence="8">
    <location>
        <begin position="587"/>
        <end position="673"/>
    </location>
</feature>
<keyword evidence="6" id="KW-0539">Nucleus</keyword>
<dbReference type="GO" id="GO:0005686">
    <property type="term" value="C:U2 snRNP"/>
    <property type="evidence" value="ECO:0007669"/>
    <property type="project" value="TreeGrafter"/>
</dbReference>
<dbReference type="InterPro" id="IPR035563">
    <property type="entry name" value="SF3As1_ubi"/>
</dbReference>
<dbReference type="SMART" id="SM00648">
    <property type="entry name" value="SWAP"/>
    <property type="match status" value="2"/>
</dbReference>
<protein>
    <recommendedName>
        <fullName evidence="11">SURP motif domain-containing protein</fullName>
    </recommendedName>
</protein>
<dbReference type="SUPFAM" id="SSF109905">
    <property type="entry name" value="Surp module (SWAP domain)"/>
    <property type="match status" value="2"/>
</dbReference>
<dbReference type="InterPro" id="IPR022030">
    <property type="entry name" value="SF3A1_dom"/>
</dbReference>
<dbReference type="InterPro" id="IPR035967">
    <property type="entry name" value="SWAP/Surp_sf"/>
</dbReference>
<feature type="region of interest" description="Disordered" evidence="7">
    <location>
        <begin position="349"/>
        <end position="375"/>
    </location>
</feature>
<dbReference type="EMBL" id="HBFP01004945">
    <property type="protein sequence ID" value="CAD8819130.1"/>
    <property type="molecule type" value="Transcribed_RNA"/>
</dbReference>
<evidence type="ECO:0000256" key="1">
    <source>
        <dbReference type="ARBA" id="ARBA00004123"/>
    </source>
</evidence>
<feature type="compositionally biased region" description="Acidic residues" evidence="7">
    <location>
        <begin position="349"/>
        <end position="359"/>
    </location>
</feature>
<dbReference type="FunFam" id="1.10.10.790:FF:000002">
    <property type="entry name" value="Splicing factor 3A subunit 1"/>
    <property type="match status" value="1"/>
</dbReference>
<dbReference type="Gene3D" id="1.10.10.790">
    <property type="entry name" value="Surp module"/>
    <property type="match status" value="2"/>
</dbReference>
<dbReference type="Pfam" id="PF00240">
    <property type="entry name" value="ubiquitin"/>
    <property type="match status" value="1"/>
</dbReference>
<accession>A0A7S1ER92</accession>